<dbReference type="Proteomes" id="UP000006681">
    <property type="component" value="Chromosome"/>
</dbReference>
<dbReference type="EMBL" id="CP002100">
    <property type="protein sequence ID" value="ADN51622.1"/>
    <property type="molecule type" value="Genomic_DNA"/>
</dbReference>
<evidence type="ECO:0000313" key="2">
    <source>
        <dbReference type="Proteomes" id="UP000006681"/>
    </source>
</evidence>
<organism evidence="1 2">
    <name type="scientific">Vulcanisaeta distributa (strain DSM 14429 / JCM 11212 / NBRC 100878 / IC-017)</name>
    <dbReference type="NCBI Taxonomy" id="572478"/>
    <lineage>
        <taxon>Archaea</taxon>
        <taxon>Thermoproteota</taxon>
        <taxon>Thermoprotei</taxon>
        <taxon>Thermoproteales</taxon>
        <taxon>Thermoproteaceae</taxon>
        <taxon>Vulcanisaeta</taxon>
    </lineage>
</organism>
<reference evidence="2" key="2">
    <citation type="journal article" date="2010" name="Stand. Genomic Sci.">
        <title>Complete genome sequence of Vulcanisaeta distributa type strain (IC-017T).</title>
        <authorList>
            <person name="Mavromatis K."/>
            <person name="Sikorski J."/>
            <person name="Pabst E."/>
            <person name="Teshima H."/>
            <person name="Lapidus A."/>
            <person name="Lucas S."/>
            <person name="Nolan M."/>
            <person name="Glavina Del Rio T."/>
            <person name="Cheng J."/>
            <person name="Bruce D."/>
            <person name="Goodwin L."/>
            <person name="Pitluck S."/>
            <person name="Liolios K."/>
            <person name="Ivanova N."/>
            <person name="Mikhailova N."/>
            <person name="Pati A."/>
            <person name="Chen A."/>
            <person name="Palaniappan K."/>
            <person name="Land M."/>
            <person name="Hauser L."/>
            <person name="Chang Y."/>
            <person name="Jeffries C."/>
            <person name="Rohde M."/>
            <person name="Spring S."/>
            <person name="Goker M."/>
            <person name="Wirth R."/>
            <person name="Woyke T."/>
            <person name="Bristow J."/>
            <person name="Eisen J."/>
            <person name="Markowitz V."/>
            <person name="Hugenholtz P."/>
            <person name="Klenk H."/>
            <person name="Kyrpides N."/>
        </authorList>
    </citation>
    <scope>NUCLEOTIDE SEQUENCE [LARGE SCALE GENOMIC DNA]</scope>
    <source>
        <strain evidence="2">DSM 14429 / JCM 11212 / NBRC 100878 / IC-017</strain>
    </source>
</reference>
<dbReference type="RefSeq" id="WP_013337347.1">
    <property type="nucleotide sequence ID" value="NC_014537.1"/>
</dbReference>
<gene>
    <name evidence="1" type="ordered locus">Vdis_2254</name>
</gene>
<proteinExistence type="predicted"/>
<name>E1QQD5_VULDI</name>
<dbReference type="eggNOG" id="arCOG10944">
    <property type="taxonomic scope" value="Archaea"/>
</dbReference>
<dbReference type="OrthoDB" id="376442at2157"/>
<dbReference type="HOGENOM" id="CLU_1599111_0_0_2"/>
<reference evidence="1 2" key="1">
    <citation type="journal article" date="2010" name="Stand. Genomic Sci.">
        <title>Complete genome sequence of Vulcanisaeta distributa type strain (IC-017).</title>
        <authorList>
            <person name="Mavromatis K."/>
            <person name="Sikorski J."/>
            <person name="Pabst E."/>
            <person name="Teshima H."/>
            <person name="Lapidus A."/>
            <person name="Lucas S."/>
            <person name="Nolan M."/>
            <person name="Glavina Del Rio T."/>
            <person name="Cheng J.F."/>
            <person name="Bruce D."/>
            <person name="Goodwin L."/>
            <person name="Pitluck S."/>
            <person name="Liolios K."/>
            <person name="Ivanova N."/>
            <person name="Mikhailova N."/>
            <person name="Pati A."/>
            <person name="Chen A."/>
            <person name="Palaniappan K."/>
            <person name="Land M."/>
            <person name="Hauser L."/>
            <person name="Chang Y.J."/>
            <person name="Jeffries C.D."/>
            <person name="Rohde M."/>
            <person name="Spring S."/>
            <person name="Goker M."/>
            <person name="Wirth R."/>
            <person name="Woyke T."/>
            <person name="Bristow J."/>
            <person name="Eisen J.A."/>
            <person name="Markowitz V."/>
            <person name="Hugenholtz P."/>
            <person name="Klenk H.P."/>
            <person name="Kyrpides N.C."/>
        </authorList>
    </citation>
    <scope>NUCLEOTIDE SEQUENCE [LARGE SCALE GENOMIC DNA]</scope>
    <source>
        <strain evidence="2">DSM 14429 / JCM 11212 / NBRC 100878 / IC-017</strain>
    </source>
</reference>
<protein>
    <submittedName>
        <fullName evidence="1">Uncharacterized protein</fullName>
    </submittedName>
</protein>
<dbReference type="KEGG" id="vdi:Vdis_2254"/>
<dbReference type="AlphaFoldDB" id="E1QQD5"/>
<sequence length="167" mass="19344">MNVDKQEPKDIWKIDRRVKIDEVRKTKLRVKPINVKVITLGKEEQRLIKKWSSECAGPLRGFCTTVLIKLLTYFTSRSIDDLLNEVTRKGLSLEATLILLSQYDLVNNDDTLIRSYLNTGNTDINLLINILSKNGINIKPEDLEQIIQSSKDKVKRRSRLFPKLLKH</sequence>
<keyword evidence="2" id="KW-1185">Reference proteome</keyword>
<dbReference type="GeneID" id="9753208"/>
<dbReference type="STRING" id="572478.Vdis_2254"/>
<evidence type="ECO:0000313" key="1">
    <source>
        <dbReference type="EMBL" id="ADN51622.1"/>
    </source>
</evidence>
<accession>E1QQD5</accession>